<protein>
    <recommendedName>
        <fullName evidence="1">F-box associated beta-propeller type 1 domain-containing protein</fullName>
    </recommendedName>
</protein>
<feature type="domain" description="F-box associated beta-propeller type 1" evidence="1">
    <location>
        <begin position="17"/>
        <end position="213"/>
    </location>
</feature>
<sequence>MLTLPPYCTPSHDCDSIKIHFRFGFDPKTDDYKVVKLTGLIGPRTYAIRWWLQIEIYSMRKGSWELITERFPSHITNLIDGDSVCVDGHDGHLHWLGYVNEEEDPKTIVAFDLGSEIFREILFPNSILHQNRVNVLGVLSEKLCVMLYIEDVAYEVWVMDEYEVAESWVKRHVLSPFFDDTWPYGFTSHNEFLIEDNGYLVLYDSSANKQCILEDHCAEEYGVEKIVEYVDSFVWVAPAKHEMVDG</sequence>
<dbReference type="PANTHER" id="PTHR31672:SF13">
    <property type="entry name" value="F-BOX PROTEIN CPR30-LIKE"/>
    <property type="match status" value="1"/>
</dbReference>
<dbReference type="EMBL" id="CAKMRJ010002223">
    <property type="protein sequence ID" value="CAH1425347.1"/>
    <property type="molecule type" value="Genomic_DNA"/>
</dbReference>
<keyword evidence="3" id="KW-1185">Reference proteome</keyword>
<dbReference type="InterPro" id="IPR006527">
    <property type="entry name" value="F-box-assoc_dom_typ1"/>
</dbReference>
<comment type="caution">
    <text evidence="2">The sequence shown here is derived from an EMBL/GenBank/DDBJ whole genome shotgun (WGS) entry which is preliminary data.</text>
</comment>
<dbReference type="Pfam" id="PF07734">
    <property type="entry name" value="FBA_1"/>
    <property type="match status" value="1"/>
</dbReference>
<dbReference type="PANTHER" id="PTHR31672">
    <property type="entry name" value="BNACNNG10540D PROTEIN"/>
    <property type="match status" value="1"/>
</dbReference>
<accession>A0AAU9MFR1</accession>
<dbReference type="InterPro" id="IPR017451">
    <property type="entry name" value="F-box-assoc_interact_dom"/>
</dbReference>
<dbReference type="Proteomes" id="UP001157418">
    <property type="component" value="Unassembled WGS sequence"/>
</dbReference>
<reference evidence="2 3" key="1">
    <citation type="submission" date="2022-01" db="EMBL/GenBank/DDBJ databases">
        <authorList>
            <person name="Xiong W."/>
            <person name="Schranz E."/>
        </authorList>
    </citation>
    <scope>NUCLEOTIDE SEQUENCE [LARGE SCALE GENOMIC DNA]</scope>
</reference>
<dbReference type="NCBIfam" id="TIGR01640">
    <property type="entry name" value="F_box_assoc_1"/>
    <property type="match status" value="1"/>
</dbReference>
<gene>
    <name evidence="2" type="ORF">LVIROSA_LOCUS12495</name>
</gene>
<proteinExistence type="predicted"/>
<organism evidence="2 3">
    <name type="scientific">Lactuca virosa</name>
    <dbReference type="NCBI Taxonomy" id="75947"/>
    <lineage>
        <taxon>Eukaryota</taxon>
        <taxon>Viridiplantae</taxon>
        <taxon>Streptophyta</taxon>
        <taxon>Embryophyta</taxon>
        <taxon>Tracheophyta</taxon>
        <taxon>Spermatophyta</taxon>
        <taxon>Magnoliopsida</taxon>
        <taxon>eudicotyledons</taxon>
        <taxon>Gunneridae</taxon>
        <taxon>Pentapetalae</taxon>
        <taxon>asterids</taxon>
        <taxon>campanulids</taxon>
        <taxon>Asterales</taxon>
        <taxon>Asteraceae</taxon>
        <taxon>Cichorioideae</taxon>
        <taxon>Cichorieae</taxon>
        <taxon>Lactucinae</taxon>
        <taxon>Lactuca</taxon>
    </lineage>
</organism>
<name>A0AAU9MFR1_9ASTR</name>
<evidence type="ECO:0000313" key="3">
    <source>
        <dbReference type="Proteomes" id="UP001157418"/>
    </source>
</evidence>
<dbReference type="AlphaFoldDB" id="A0AAU9MFR1"/>
<evidence type="ECO:0000313" key="2">
    <source>
        <dbReference type="EMBL" id="CAH1425347.1"/>
    </source>
</evidence>
<evidence type="ECO:0000259" key="1">
    <source>
        <dbReference type="Pfam" id="PF07734"/>
    </source>
</evidence>
<dbReference type="InterPro" id="IPR050796">
    <property type="entry name" value="SCF_F-box_component"/>
</dbReference>